<dbReference type="AlphaFoldDB" id="A0AAD4EGB5"/>
<organism evidence="1 2">
    <name type="scientific">Suillus fuscotomentosus</name>
    <dbReference type="NCBI Taxonomy" id="1912939"/>
    <lineage>
        <taxon>Eukaryota</taxon>
        <taxon>Fungi</taxon>
        <taxon>Dikarya</taxon>
        <taxon>Basidiomycota</taxon>
        <taxon>Agaricomycotina</taxon>
        <taxon>Agaricomycetes</taxon>
        <taxon>Agaricomycetidae</taxon>
        <taxon>Boletales</taxon>
        <taxon>Suillineae</taxon>
        <taxon>Suillaceae</taxon>
        <taxon>Suillus</taxon>
    </lineage>
</organism>
<dbReference type="EMBL" id="JABBWK010000007">
    <property type="protein sequence ID" value="KAG1905551.1"/>
    <property type="molecule type" value="Genomic_DNA"/>
</dbReference>
<accession>A0AAD4EGB5</accession>
<keyword evidence="2" id="KW-1185">Reference proteome</keyword>
<feature type="non-terminal residue" evidence="1">
    <location>
        <position position="96"/>
    </location>
</feature>
<dbReference type="RefSeq" id="XP_041231126.1">
    <property type="nucleotide sequence ID" value="XM_041374012.1"/>
</dbReference>
<protein>
    <submittedName>
        <fullName evidence="1">Uncharacterized protein</fullName>
    </submittedName>
</protein>
<proteinExistence type="predicted"/>
<evidence type="ECO:0000313" key="1">
    <source>
        <dbReference type="EMBL" id="KAG1905551.1"/>
    </source>
</evidence>
<gene>
    <name evidence="1" type="ORF">F5891DRAFT_934297</name>
</gene>
<dbReference type="Proteomes" id="UP001195769">
    <property type="component" value="Unassembled WGS sequence"/>
</dbReference>
<comment type="caution">
    <text evidence="1">The sequence shown here is derived from an EMBL/GenBank/DDBJ whole genome shotgun (WGS) entry which is preliminary data.</text>
</comment>
<dbReference type="GeneID" id="64668310"/>
<reference evidence="1" key="1">
    <citation type="journal article" date="2020" name="New Phytol.">
        <title>Comparative genomics reveals dynamic genome evolution in host specialist ectomycorrhizal fungi.</title>
        <authorList>
            <person name="Lofgren L.A."/>
            <person name="Nguyen N.H."/>
            <person name="Vilgalys R."/>
            <person name="Ruytinx J."/>
            <person name="Liao H.L."/>
            <person name="Branco S."/>
            <person name="Kuo A."/>
            <person name="LaButti K."/>
            <person name="Lipzen A."/>
            <person name="Andreopoulos W."/>
            <person name="Pangilinan J."/>
            <person name="Riley R."/>
            <person name="Hundley H."/>
            <person name="Na H."/>
            <person name="Barry K."/>
            <person name="Grigoriev I.V."/>
            <person name="Stajich J.E."/>
            <person name="Kennedy P.G."/>
        </authorList>
    </citation>
    <scope>NUCLEOTIDE SEQUENCE</scope>
    <source>
        <strain evidence="1">FC203</strain>
    </source>
</reference>
<evidence type="ECO:0000313" key="2">
    <source>
        <dbReference type="Proteomes" id="UP001195769"/>
    </source>
</evidence>
<name>A0AAD4EGB5_9AGAM</name>
<sequence length="96" mass="10899">INYTNFNIAMKDKLAIDLKGWPEGVLFQSPTSINDLKALLKVRDALKDGSCHWFRMSPRQREEYAAELAARRKKGEVIGKPRKKRADAGVPCKRKG</sequence>
<feature type="non-terminal residue" evidence="1">
    <location>
        <position position="1"/>
    </location>
</feature>